<dbReference type="Proteomes" id="UP000824890">
    <property type="component" value="Unassembled WGS sequence"/>
</dbReference>
<comment type="caution">
    <text evidence="1">The sequence shown here is derived from an EMBL/GenBank/DDBJ whole genome shotgun (WGS) entry which is preliminary data.</text>
</comment>
<sequence>MLPKLSISPAPIAVQFIVVKNLCLDLASFSCYVCCLHSQYVCYGSTTSTPLFAREIMTIFSCSNVLDRAALRGSGFEYCWLLSYEQEVRLELSGVPKNIETLRCRFVFLITTKVLDILLQHGYKIWKYLYVVIAILEMYGEDLDDSNVALYSEWKYLWVMRRFVQIFLGTERKHRYMKLIRPFTMEKRLMSRLRREKMYMEENMFSPFPS</sequence>
<protein>
    <submittedName>
        <fullName evidence="1">Uncharacterized protein</fullName>
    </submittedName>
</protein>
<evidence type="ECO:0000313" key="1">
    <source>
        <dbReference type="EMBL" id="KAH0898196.1"/>
    </source>
</evidence>
<name>A0ABQ8B092_BRANA</name>
<evidence type="ECO:0000313" key="2">
    <source>
        <dbReference type="Proteomes" id="UP000824890"/>
    </source>
</evidence>
<proteinExistence type="predicted"/>
<accession>A0ABQ8B092</accession>
<dbReference type="EMBL" id="JAGKQM010000012">
    <property type="protein sequence ID" value="KAH0898196.1"/>
    <property type="molecule type" value="Genomic_DNA"/>
</dbReference>
<reference evidence="1 2" key="1">
    <citation type="submission" date="2021-05" db="EMBL/GenBank/DDBJ databases">
        <title>Genome Assembly of Synthetic Allotetraploid Brassica napus Reveals Homoeologous Exchanges between Subgenomes.</title>
        <authorList>
            <person name="Davis J.T."/>
        </authorList>
    </citation>
    <scope>NUCLEOTIDE SEQUENCE [LARGE SCALE GENOMIC DNA]</scope>
    <source>
        <strain evidence="2">cv. Da-Ae</strain>
        <tissue evidence="1">Seedling</tissue>
    </source>
</reference>
<gene>
    <name evidence="1" type="ORF">HID58_047764</name>
</gene>
<feature type="non-terminal residue" evidence="1">
    <location>
        <position position="210"/>
    </location>
</feature>
<keyword evidence="2" id="KW-1185">Reference proteome</keyword>
<organism evidence="1 2">
    <name type="scientific">Brassica napus</name>
    <name type="common">Rape</name>
    <dbReference type="NCBI Taxonomy" id="3708"/>
    <lineage>
        <taxon>Eukaryota</taxon>
        <taxon>Viridiplantae</taxon>
        <taxon>Streptophyta</taxon>
        <taxon>Embryophyta</taxon>
        <taxon>Tracheophyta</taxon>
        <taxon>Spermatophyta</taxon>
        <taxon>Magnoliopsida</taxon>
        <taxon>eudicotyledons</taxon>
        <taxon>Gunneridae</taxon>
        <taxon>Pentapetalae</taxon>
        <taxon>rosids</taxon>
        <taxon>malvids</taxon>
        <taxon>Brassicales</taxon>
        <taxon>Brassicaceae</taxon>
        <taxon>Brassiceae</taxon>
        <taxon>Brassica</taxon>
    </lineage>
</organism>